<comment type="catalytic activity">
    <reaction evidence="8">
        <text>L-seryl-[protein] + ATP = O-phospho-L-seryl-[protein] + ADP + H(+)</text>
        <dbReference type="Rhea" id="RHEA:17989"/>
        <dbReference type="Rhea" id="RHEA-COMP:9863"/>
        <dbReference type="Rhea" id="RHEA-COMP:11604"/>
        <dbReference type="ChEBI" id="CHEBI:15378"/>
        <dbReference type="ChEBI" id="CHEBI:29999"/>
        <dbReference type="ChEBI" id="CHEBI:30616"/>
        <dbReference type="ChEBI" id="CHEBI:83421"/>
        <dbReference type="ChEBI" id="CHEBI:456216"/>
        <dbReference type="EC" id="2.7.11.1"/>
    </reaction>
</comment>
<evidence type="ECO:0000313" key="12">
    <source>
        <dbReference type="EMBL" id="CAD8142909.1"/>
    </source>
</evidence>
<evidence type="ECO:0000256" key="8">
    <source>
        <dbReference type="ARBA" id="ARBA00048679"/>
    </source>
</evidence>
<comment type="catalytic activity">
    <reaction evidence="7">
        <text>L-threonyl-[protein] + ATP = O-phospho-L-threonyl-[protein] + ADP + H(+)</text>
        <dbReference type="Rhea" id="RHEA:46608"/>
        <dbReference type="Rhea" id="RHEA-COMP:11060"/>
        <dbReference type="Rhea" id="RHEA-COMP:11605"/>
        <dbReference type="ChEBI" id="CHEBI:15378"/>
        <dbReference type="ChEBI" id="CHEBI:30013"/>
        <dbReference type="ChEBI" id="CHEBI:30616"/>
        <dbReference type="ChEBI" id="CHEBI:61977"/>
        <dbReference type="ChEBI" id="CHEBI:456216"/>
        <dbReference type="EC" id="2.7.11.1"/>
    </reaction>
</comment>
<dbReference type="PANTHER" id="PTHR24054:SF0">
    <property type="entry name" value="CASEIN KINASE II SUBUNIT ALPHA"/>
    <property type="match status" value="1"/>
</dbReference>
<evidence type="ECO:0000256" key="5">
    <source>
        <dbReference type="ARBA" id="ARBA00022777"/>
    </source>
</evidence>
<protein>
    <recommendedName>
        <fullName evidence="1">non-specific serine/threonine protein kinase</fullName>
        <ecNumber evidence="1">2.7.11.1</ecNumber>
    </recommendedName>
</protein>
<dbReference type="EC" id="2.7.11.1" evidence="1"/>
<dbReference type="PROSITE" id="PS50011">
    <property type="entry name" value="PROTEIN_KINASE_DOM"/>
    <property type="match status" value="1"/>
</dbReference>
<dbReference type="PANTHER" id="PTHR24054">
    <property type="entry name" value="CASEIN KINASE II SUBUNIT ALPHA"/>
    <property type="match status" value="1"/>
</dbReference>
<dbReference type="InterPro" id="IPR045216">
    <property type="entry name" value="CK2_alpha"/>
</dbReference>
<dbReference type="PROSITE" id="PS00108">
    <property type="entry name" value="PROTEIN_KINASE_ST"/>
    <property type="match status" value="1"/>
</dbReference>
<dbReference type="OMA" id="RMEYNAR"/>
<keyword evidence="6 9" id="KW-0067">ATP-binding</keyword>
<keyword evidence="4 9" id="KW-0547">Nucleotide-binding</keyword>
<dbReference type="OrthoDB" id="10254671at2759"/>
<feature type="domain" description="Protein kinase" evidence="11">
    <location>
        <begin position="42"/>
        <end position="335"/>
    </location>
</feature>
<dbReference type="GO" id="GO:0005829">
    <property type="term" value="C:cytosol"/>
    <property type="evidence" value="ECO:0007669"/>
    <property type="project" value="TreeGrafter"/>
</dbReference>
<dbReference type="InterPro" id="IPR008271">
    <property type="entry name" value="Ser/Thr_kinase_AS"/>
</dbReference>
<accession>A0A8S1SU64</accession>
<dbReference type="InterPro" id="IPR000719">
    <property type="entry name" value="Prot_kinase_dom"/>
</dbReference>
<evidence type="ECO:0000256" key="4">
    <source>
        <dbReference type="ARBA" id="ARBA00022741"/>
    </source>
</evidence>
<reference evidence="12" key="1">
    <citation type="submission" date="2021-01" db="EMBL/GenBank/DDBJ databases">
        <authorList>
            <consortium name="Genoscope - CEA"/>
            <person name="William W."/>
        </authorList>
    </citation>
    <scope>NUCLEOTIDE SEQUENCE</scope>
</reference>
<dbReference type="AlphaFoldDB" id="A0A8S1SU64"/>
<dbReference type="FunFam" id="3.30.200.20:FF:000088">
    <property type="entry name" value="Casein kinase II subunit alpha"/>
    <property type="match status" value="1"/>
</dbReference>
<dbReference type="PROSITE" id="PS00107">
    <property type="entry name" value="PROTEIN_KINASE_ATP"/>
    <property type="match status" value="1"/>
</dbReference>
<evidence type="ECO:0000256" key="1">
    <source>
        <dbReference type="ARBA" id="ARBA00012513"/>
    </source>
</evidence>
<evidence type="ECO:0000256" key="3">
    <source>
        <dbReference type="ARBA" id="ARBA00022679"/>
    </source>
</evidence>
<dbReference type="GO" id="GO:0005524">
    <property type="term" value="F:ATP binding"/>
    <property type="evidence" value="ECO:0007669"/>
    <property type="project" value="UniProtKB-UniRule"/>
</dbReference>
<evidence type="ECO:0000256" key="7">
    <source>
        <dbReference type="ARBA" id="ARBA00047899"/>
    </source>
</evidence>
<dbReference type="GO" id="GO:0031981">
    <property type="term" value="C:nuclear lumen"/>
    <property type="evidence" value="ECO:0007669"/>
    <property type="project" value="UniProtKB-ARBA"/>
</dbReference>
<dbReference type="Pfam" id="PF00069">
    <property type="entry name" value="Pkinase"/>
    <property type="match status" value="1"/>
</dbReference>
<dbReference type="InterPro" id="IPR017441">
    <property type="entry name" value="Protein_kinase_ATP_BS"/>
</dbReference>
<dbReference type="GO" id="GO:0006357">
    <property type="term" value="P:regulation of transcription by RNA polymerase II"/>
    <property type="evidence" value="ECO:0007669"/>
    <property type="project" value="UniProtKB-ARBA"/>
</dbReference>
<dbReference type="SMART" id="SM00220">
    <property type="entry name" value="S_TKc"/>
    <property type="match status" value="1"/>
</dbReference>
<dbReference type="GO" id="GO:0004674">
    <property type="term" value="F:protein serine/threonine kinase activity"/>
    <property type="evidence" value="ECO:0007669"/>
    <property type="project" value="UniProtKB-KW"/>
</dbReference>
<name>A0A8S1SU64_PAROT</name>
<dbReference type="EMBL" id="CAJJDP010000014">
    <property type="protein sequence ID" value="CAD8142909.1"/>
    <property type="molecule type" value="Genomic_DNA"/>
</dbReference>
<keyword evidence="3" id="KW-0808">Transferase</keyword>
<evidence type="ECO:0000256" key="10">
    <source>
        <dbReference type="RuleBase" id="RU000304"/>
    </source>
</evidence>
<keyword evidence="5" id="KW-0418">Kinase</keyword>
<proteinExistence type="inferred from homology"/>
<comment type="similarity">
    <text evidence="10">Belongs to the protein kinase superfamily.</text>
</comment>
<dbReference type="CDD" id="cd14132">
    <property type="entry name" value="STKc_CK2_alpha"/>
    <property type="match status" value="1"/>
</dbReference>
<dbReference type="GO" id="GO:0051726">
    <property type="term" value="P:regulation of cell cycle"/>
    <property type="evidence" value="ECO:0007669"/>
    <property type="project" value="TreeGrafter"/>
</dbReference>
<sequence>MKQQQGVVVVQPKYYATFNQTQPPSYWDYENAKIEYGSEEPYEAICKIGRGKYSEVFEGVDNRNGTKVVLKVLKPVKKRKIRREIRILQVLKGGTNIIDLCDVVRDENLKIPTLIFPYMENTDFRSMFPKLTDNDIKHYLFELLKALDYAHQRGIFHRDVKPQNIIVDPKTRTLKLIDWGLAEFYHPSQDYNVRVASRYFKGPELLVDYVYYDYSLDIWSTGAMFASMIFKKEPFFQGNDNYDQLVKIAKVLGTDGLKQYIKKYNIKLDNAYNGLLLKYQLIILICYPKQDWLSFVNQDNAPLCSLDAIDLLSKMLLYDHAERITPKDAMLHQYFAELKQN</sequence>
<evidence type="ECO:0000256" key="9">
    <source>
        <dbReference type="PROSITE-ProRule" id="PRU10141"/>
    </source>
</evidence>
<evidence type="ECO:0000256" key="6">
    <source>
        <dbReference type="ARBA" id="ARBA00022840"/>
    </source>
</evidence>
<dbReference type="FunFam" id="1.10.510.10:FF:000459">
    <property type="entry name" value="Casein kinase II subunit alpha"/>
    <property type="match status" value="1"/>
</dbReference>
<comment type="caution">
    <text evidence="12">The sequence shown here is derived from an EMBL/GenBank/DDBJ whole genome shotgun (WGS) entry which is preliminary data.</text>
</comment>
<feature type="binding site" evidence="9">
    <location>
        <position position="71"/>
    </location>
    <ligand>
        <name>ATP</name>
        <dbReference type="ChEBI" id="CHEBI:30616"/>
    </ligand>
</feature>
<keyword evidence="2 10" id="KW-0723">Serine/threonine-protein kinase</keyword>
<evidence type="ECO:0000259" key="11">
    <source>
        <dbReference type="PROSITE" id="PS50011"/>
    </source>
</evidence>
<dbReference type="GO" id="GO:0005956">
    <property type="term" value="C:protein kinase CK2 complex"/>
    <property type="evidence" value="ECO:0007669"/>
    <property type="project" value="TreeGrafter"/>
</dbReference>
<keyword evidence="13" id="KW-1185">Reference proteome</keyword>
<dbReference type="Proteomes" id="UP000683925">
    <property type="component" value="Unassembled WGS sequence"/>
</dbReference>
<evidence type="ECO:0000313" key="13">
    <source>
        <dbReference type="Proteomes" id="UP000683925"/>
    </source>
</evidence>
<gene>
    <name evidence="12" type="ORF">POCTA_138.1.T0140214</name>
</gene>
<organism evidence="12 13">
    <name type="scientific">Paramecium octaurelia</name>
    <dbReference type="NCBI Taxonomy" id="43137"/>
    <lineage>
        <taxon>Eukaryota</taxon>
        <taxon>Sar</taxon>
        <taxon>Alveolata</taxon>
        <taxon>Ciliophora</taxon>
        <taxon>Intramacronucleata</taxon>
        <taxon>Oligohymenophorea</taxon>
        <taxon>Peniculida</taxon>
        <taxon>Parameciidae</taxon>
        <taxon>Paramecium</taxon>
    </lineage>
</organism>
<evidence type="ECO:0000256" key="2">
    <source>
        <dbReference type="ARBA" id="ARBA00022527"/>
    </source>
</evidence>